<dbReference type="EMBL" id="QSEF01000001">
    <property type="protein sequence ID" value="RGZ51854.1"/>
    <property type="molecule type" value="Genomic_DNA"/>
</dbReference>
<dbReference type="Proteomes" id="UP000283732">
    <property type="component" value="Unassembled WGS sequence"/>
</dbReference>
<dbReference type="SUPFAM" id="SSF51905">
    <property type="entry name" value="FAD/NAD(P)-binding domain"/>
    <property type="match status" value="1"/>
</dbReference>
<reference evidence="9 10" key="1">
    <citation type="submission" date="2018-08" db="EMBL/GenBank/DDBJ databases">
        <title>A genome reference for cultivated species of the human gut microbiota.</title>
        <authorList>
            <person name="Zou Y."/>
            <person name="Xue W."/>
            <person name="Luo G."/>
        </authorList>
    </citation>
    <scope>NUCLEOTIDE SEQUENCE [LARGE SCALE GENOMIC DNA]</scope>
    <source>
        <strain evidence="8 9">AM16-50</strain>
        <strain evidence="7 10">AM50-15</strain>
    </source>
</reference>
<evidence type="ECO:0000256" key="2">
    <source>
        <dbReference type="ARBA" id="ARBA00022723"/>
    </source>
</evidence>
<dbReference type="GO" id="GO:0016491">
    <property type="term" value="F:oxidoreductase activity"/>
    <property type="evidence" value="ECO:0007669"/>
    <property type="project" value="UniProtKB-KW"/>
</dbReference>
<keyword evidence="3" id="KW-0560">Oxidoreductase</keyword>
<sequence>MNKVISILFVVLSIINSACTQSERLWVEAESFKNKGGWVVDQQFIDQMGSSYLMAHGMGKPVEDAETEISFDKTGVYYVYVRTYNWTSPWSESKGPGRFQLSLNGNVLPVELGATGNSWMWQSAGSIDIKQKKNKLSLHDLTGFNGRCDAIYFTMDANDVPASDCTALNRMRRQMLNLKDTPETIDKYDFVVVGGGIAGMSAAITAARLGCKVALVHDRPVLGGNNSSEVRVHLGGRIEAGPYTALGNLQKEFGPRKGGNAQPGSFYEDGKKMEAVKKEKNITLFASYRAFDAETEGNRITKIYIRNIETNKEMALSAPLFADCTGDANLGAMVNAEYRIGRESKAEFNEPTAPEKADKMTMGASVQWYSREDSGPSSFPEFKYHVGFNEESSEKVTMGEWTWETGMNKDQVEEAEYIRDYGLLVVYSNWSFLKNDYSKKEEYANRSLKWVAYIAGKRESRRLIGDHVLTENELVDFVEYPDATGSTTWTIDLHYPDPANTLYFADKEFKSICKMKKIHPYPIPYRCLYSKNIENMFMAGRNISVTHVALGTVRVMRTTGILGEVVGMAASLCKKNEVYPRAIFPTYFEELKKLMEQGISKSDLPNNQMYNQGETLGPKTNVR</sequence>
<proteinExistence type="predicted"/>
<evidence type="ECO:0000313" key="8">
    <source>
        <dbReference type="EMBL" id="RHH80137.1"/>
    </source>
</evidence>
<evidence type="ECO:0000313" key="10">
    <source>
        <dbReference type="Proteomes" id="UP000285173"/>
    </source>
</evidence>
<organism evidence="8 9">
    <name type="scientific">Parabacteroides merdae</name>
    <dbReference type="NCBI Taxonomy" id="46503"/>
    <lineage>
        <taxon>Bacteria</taxon>
        <taxon>Pseudomonadati</taxon>
        <taxon>Bacteroidota</taxon>
        <taxon>Bacteroidia</taxon>
        <taxon>Bacteroidales</taxon>
        <taxon>Tannerellaceae</taxon>
        <taxon>Parabacteroides</taxon>
    </lineage>
</organism>
<protein>
    <submittedName>
        <fullName evidence="8">FAD-dependent oxidoreductase</fullName>
    </submittedName>
</protein>
<keyword evidence="4" id="KW-0408">Iron</keyword>
<evidence type="ECO:0000256" key="1">
    <source>
        <dbReference type="ARBA" id="ARBA00022485"/>
    </source>
</evidence>
<comment type="caution">
    <text evidence="8">The sequence shown here is derived from an EMBL/GenBank/DDBJ whole genome shotgun (WGS) entry which is preliminary data.</text>
</comment>
<feature type="compositionally biased region" description="Polar residues" evidence="6">
    <location>
        <begin position="604"/>
        <end position="614"/>
    </location>
</feature>
<evidence type="ECO:0000256" key="4">
    <source>
        <dbReference type="ARBA" id="ARBA00023004"/>
    </source>
</evidence>
<dbReference type="PANTHER" id="PTHR43498">
    <property type="entry name" value="FERREDOXIN:COB-COM HETERODISULFIDE REDUCTASE SUBUNIT A"/>
    <property type="match status" value="1"/>
</dbReference>
<dbReference type="InterPro" id="IPR039650">
    <property type="entry name" value="HdrA-like"/>
</dbReference>
<dbReference type="AlphaFoldDB" id="A0A3R6GT78"/>
<accession>A0A3R6GT78</accession>
<evidence type="ECO:0000256" key="5">
    <source>
        <dbReference type="ARBA" id="ARBA00023014"/>
    </source>
</evidence>
<dbReference type="Gene3D" id="3.50.50.60">
    <property type="entry name" value="FAD/NAD(P)-binding domain"/>
    <property type="match status" value="1"/>
</dbReference>
<keyword evidence="1" id="KW-0004">4Fe-4S</keyword>
<name>A0A3R6GT78_9BACT</name>
<dbReference type="Gene3D" id="2.60.120.260">
    <property type="entry name" value="Galactose-binding domain-like"/>
    <property type="match status" value="1"/>
</dbReference>
<keyword evidence="5" id="KW-0411">Iron-sulfur</keyword>
<dbReference type="Pfam" id="PF12831">
    <property type="entry name" value="FAD_oxidored"/>
    <property type="match status" value="1"/>
</dbReference>
<evidence type="ECO:0000256" key="3">
    <source>
        <dbReference type="ARBA" id="ARBA00023002"/>
    </source>
</evidence>
<dbReference type="InterPro" id="IPR036188">
    <property type="entry name" value="FAD/NAD-bd_sf"/>
</dbReference>
<evidence type="ECO:0000256" key="6">
    <source>
        <dbReference type="SAM" id="MobiDB-lite"/>
    </source>
</evidence>
<feature type="region of interest" description="Disordered" evidence="6">
    <location>
        <begin position="604"/>
        <end position="623"/>
    </location>
</feature>
<dbReference type="RefSeq" id="WP_122202492.1">
    <property type="nucleotide sequence ID" value="NZ_QRKC01000001.1"/>
</dbReference>
<evidence type="ECO:0000313" key="9">
    <source>
        <dbReference type="Proteomes" id="UP000283732"/>
    </source>
</evidence>
<dbReference type="Proteomes" id="UP000285173">
    <property type="component" value="Unassembled WGS sequence"/>
</dbReference>
<dbReference type="GO" id="GO:0051539">
    <property type="term" value="F:4 iron, 4 sulfur cluster binding"/>
    <property type="evidence" value="ECO:0007669"/>
    <property type="project" value="UniProtKB-KW"/>
</dbReference>
<evidence type="ECO:0000313" key="7">
    <source>
        <dbReference type="EMBL" id="RGZ51854.1"/>
    </source>
</evidence>
<gene>
    <name evidence="8" type="ORF">DW191_03155</name>
    <name evidence="7" type="ORF">DW986_00790</name>
</gene>
<dbReference type="PANTHER" id="PTHR43498:SF1">
    <property type="entry name" value="COB--COM HETERODISULFIDE REDUCTASE IRON-SULFUR SUBUNIT A"/>
    <property type="match status" value="1"/>
</dbReference>
<dbReference type="GO" id="GO:0046872">
    <property type="term" value="F:metal ion binding"/>
    <property type="evidence" value="ECO:0007669"/>
    <property type="project" value="UniProtKB-KW"/>
</dbReference>
<keyword evidence="2" id="KW-0479">Metal-binding</keyword>
<dbReference type="EMBL" id="QRKC01000001">
    <property type="protein sequence ID" value="RHH80137.1"/>
    <property type="molecule type" value="Genomic_DNA"/>
</dbReference>